<sequence length="391" mass="44674">MDYYLYNTIPGCLNATAESFNFMATVEDGSCISADKHFAFGGFYQNCTQLRSYSYTYDNLAVGDQCETLQISNPVTGKLSCPEGFTALTIHKNIYQFENRTITMNKRNCKFWFITYSCFRGETYPETITDEAMVETFWCKKEKPIQIAPTTPAPHTNALDDIMNVKILAALESSPDLLQMYFPYMYATTENPRFIGFSSLKNDPPSFGIRRDQIDKLSFYPAILKELIPKLSITKDKLINDSDAIENLARNPILLKNLDRSLRDELKEPEPPESKALFGGIFGEGHINIFTGKPECPLNFMEHKFLLDLKICIWNDTTEAWPISLGGIFDCNAKLLQCPRGFSRYVATFYDSCPVYYCVRMVNRKTFESPVINRPPFTSRQLAMEEIRAIS</sequence>
<dbReference type="Proteomes" id="UP000887578">
    <property type="component" value="Unplaced"/>
</dbReference>
<organism evidence="1 2">
    <name type="scientific">Panagrolaimus davidi</name>
    <dbReference type="NCBI Taxonomy" id="227884"/>
    <lineage>
        <taxon>Eukaryota</taxon>
        <taxon>Metazoa</taxon>
        <taxon>Ecdysozoa</taxon>
        <taxon>Nematoda</taxon>
        <taxon>Chromadorea</taxon>
        <taxon>Rhabditida</taxon>
        <taxon>Tylenchina</taxon>
        <taxon>Panagrolaimomorpha</taxon>
        <taxon>Panagrolaimoidea</taxon>
        <taxon>Panagrolaimidae</taxon>
        <taxon>Panagrolaimus</taxon>
    </lineage>
</organism>
<dbReference type="AlphaFoldDB" id="A0A914R4S6"/>
<proteinExistence type="predicted"/>
<keyword evidence="1" id="KW-1185">Reference proteome</keyword>
<dbReference type="WBParaSite" id="PDA_v2.g9625.t1">
    <property type="protein sequence ID" value="PDA_v2.g9625.t1"/>
    <property type="gene ID" value="PDA_v2.g9625"/>
</dbReference>
<accession>A0A914R4S6</accession>
<reference evidence="2" key="1">
    <citation type="submission" date="2022-11" db="UniProtKB">
        <authorList>
            <consortium name="WormBaseParasite"/>
        </authorList>
    </citation>
    <scope>IDENTIFICATION</scope>
</reference>
<protein>
    <submittedName>
        <fullName evidence="2">Uncharacterized protein</fullName>
    </submittedName>
</protein>
<name>A0A914R4S6_9BILA</name>
<evidence type="ECO:0000313" key="1">
    <source>
        <dbReference type="Proteomes" id="UP000887578"/>
    </source>
</evidence>
<evidence type="ECO:0000313" key="2">
    <source>
        <dbReference type="WBParaSite" id="PDA_v2.g9625.t1"/>
    </source>
</evidence>